<sequence>MFAKQSGERLPLVGNAQSLFRHGVNDLIRRKHNAHPPVDINAKNALVRTFAASQNQSNVQYVNTFNNASKRYDSQSKRPDAVEETAL</sequence>
<keyword evidence="3" id="KW-1185">Reference proteome</keyword>
<evidence type="ECO:0000313" key="3">
    <source>
        <dbReference type="Proteomes" id="UP000679779"/>
    </source>
</evidence>
<dbReference type="Proteomes" id="UP000679779">
    <property type="component" value="Unassembled WGS sequence"/>
</dbReference>
<protein>
    <submittedName>
        <fullName evidence="2">Uncharacterized protein</fullName>
    </submittedName>
</protein>
<organism evidence="2 3">
    <name type="scientific">Paenibacillus albilobatus</name>
    <dbReference type="NCBI Taxonomy" id="2716884"/>
    <lineage>
        <taxon>Bacteria</taxon>
        <taxon>Bacillati</taxon>
        <taxon>Bacillota</taxon>
        <taxon>Bacilli</taxon>
        <taxon>Bacillales</taxon>
        <taxon>Paenibacillaceae</taxon>
        <taxon>Paenibacillus</taxon>
    </lineage>
</organism>
<dbReference type="EMBL" id="BORQ01000002">
    <property type="protein sequence ID" value="GIO30711.1"/>
    <property type="molecule type" value="Genomic_DNA"/>
</dbReference>
<accession>A0A919XDI3</accession>
<feature type="region of interest" description="Disordered" evidence="1">
    <location>
        <begin position="68"/>
        <end position="87"/>
    </location>
</feature>
<dbReference type="AlphaFoldDB" id="A0A919XDI3"/>
<name>A0A919XDI3_9BACL</name>
<comment type="caution">
    <text evidence="2">The sequence shown here is derived from an EMBL/GenBank/DDBJ whole genome shotgun (WGS) entry which is preliminary data.</text>
</comment>
<evidence type="ECO:0000256" key="1">
    <source>
        <dbReference type="SAM" id="MobiDB-lite"/>
    </source>
</evidence>
<reference evidence="2" key="1">
    <citation type="submission" date="2021-03" db="EMBL/GenBank/DDBJ databases">
        <title>Antimicrobial resistance genes in bacteria isolated from Japanese honey, and their potential for conferring macrolide and lincosamide resistance in the American foulbrood pathogen Paenibacillus larvae.</title>
        <authorList>
            <person name="Okamoto M."/>
            <person name="Kumagai M."/>
            <person name="Kanamori H."/>
            <person name="Takamatsu D."/>
        </authorList>
    </citation>
    <scope>NUCLEOTIDE SEQUENCE</scope>
    <source>
        <strain evidence="2">J2TS6</strain>
    </source>
</reference>
<gene>
    <name evidence="2" type="ORF">J2TS6_18520</name>
</gene>
<feature type="compositionally biased region" description="Basic and acidic residues" evidence="1">
    <location>
        <begin position="70"/>
        <end position="81"/>
    </location>
</feature>
<evidence type="ECO:0000313" key="2">
    <source>
        <dbReference type="EMBL" id="GIO30711.1"/>
    </source>
</evidence>
<proteinExistence type="predicted"/>